<dbReference type="RefSeq" id="WP_378056504.1">
    <property type="nucleotide sequence ID" value="NZ_JBHSIS010000006.1"/>
</dbReference>
<feature type="compositionally biased region" description="Basic and acidic residues" evidence="1">
    <location>
        <begin position="355"/>
        <end position="495"/>
    </location>
</feature>
<evidence type="ECO:0000313" key="4">
    <source>
        <dbReference type="Proteomes" id="UP001595859"/>
    </source>
</evidence>
<feature type="compositionally biased region" description="Low complexity" evidence="1">
    <location>
        <begin position="762"/>
        <end position="775"/>
    </location>
</feature>
<feature type="region of interest" description="Disordered" evidence="1">
    <location>
        <begin position="579"/>
        <end position="642"/>
    </location>
</feature>
<evidence type="ECO:0000313" key="3">
    <source>
        <dbReference type="EMBL" id="MFC4854571.1"/>
    </source>
</evidence>
<proteinExistence type="predicted"/>
<evidence type="ECO:0000259" key="2">
    <source>
        <dbReference type="Pfam" id="PF13699"/>
    </source>
</evidence>
<feature type="region of interest" description="Disordered" evidence="1">
    <location>
        <begin position="1"/>
        <end position="27"/>
    </location>
</feature>
<feature type="compositionally biased region" description="Basic and acidic residues" evidence="1">
    <location>
        <begin position="503"/>
        <end position="521"/>
    </location>
</feature>
<dbReference type="InterPro" id="IPR025295">
    <property type="entry name" value="eCIS_core_dom"/>
</dbReference>
<feature type="compositionally biased region" description="Basic residues" evidence="1">
    <location>
        <begin position="1"/>
        <end position="10"/>
    </location>
</feature>
<feature type="region of interest" description="Disordered" evidence="1">
    <location>
        <begin position="757"/>
        <end position="784"/>
    </location>
</feature>
<feature type="compositionally biased region" description="Basic and acidic residues" evidence="1">
    <location>
        <begin position="321"/>
        <end position="331"/>
    </location>
</feature>
<organism evidence="3 4">
    <name type="scientific">Actinophytocola glycyrrhizae</name>
    <dbReference type="NCBI Taxonomy" id="2044873"/>
    <lineage>
        <taxon>Bacteria</taxon>
        <taxon>Bacillati</taxon>
        <taxon>Actinomycetota</taxon>
        <taxon>Actinomycetes</taxon>
        <taxon>Pseudonocardiales</taxon>
        <taxon>Pseudonocardiaceae</taxon>
    </lineage>
</organism>
<keyword evidence="4" id="KW-1185">Reference proteome</keyword>
<feature type="region of interest" description="Disordered" evidence="1">
    <location>
        <begin position="658"/>
        <end position="692"/>
    </location>
</feature>
<feature type="compositionally biased region" description="Pro residues" evidence="1">
    <location>
        <begin position="658"/>
        <end position="683"/>
    </location>
</feature>
<feature type="compositionally biased region" description="Basic and acidic residues" evidence="1">
    <location>
        <begin position="601"/>
        <end position="613"/>
    </location>
</feature>
<protein>
    <submittedName>
        <fullName evidence="3">DUF4157 domain-containing protein</fullName>
    </submittedName>
</protein>
<feature type="compositionally biased region" description="Low complexity" evidence="1">
    <location>
        <begin position="265"/>
        <end position="275"/>
    </location>
</feature>
<reference evidence="4" key="1">
    <citation type="journal article" date="2019" name="Int. J. Syst. Evol. Microbiol.">
        <title>The Global Catalogue of Microorganisms (GCM) 10K type strain sequencing project: providing services to taxonomists for standard genome sequencing and annotation.</title>
        <authorList>
            <consortium name="The Broad Institute Genomics Platform"/>
            <consortium name="The Broad Institute Genome Sequencing Center for Infectious Disease"/>
            <person name="Wu L."/>
            <person name="Ma J."/>
        </authorList>
    </citation>
    <scope>NUCLEOTIDE SEQUENCE [LARGE SCALE GENOMIC DNA]</scope>
    <source>
        <strain evidence="4">ZS-22-S1</strain>
    </source>
</reference>
<feature type="compositionally biased region" description="Gly residues" evidence="1">
    <location>
        <begin position="1033"/>
        <end position="1050"/>
    </location>
</feature>
<dbReference type="Pfam" id="PF13699">
    <property type="entry name" value="eCIS_core"/>
    <property type="match status" value="1"/>
</dbReference>
<dbReference type="Proteomes" id="UP001595859">
    <property type="component" value="Unassembled WGS sequence"/>
</dbReference>
<feature type="region of interest" description="Disordered" evidence="1">
    <location>
        <begin position="731"/>
        <end position="750"/>
    </location>
</feature>
<feature type="compositionally biased region" description="Pro residues" evidence="1">
    <location>
        <begin position="248"/>
        <end position="264"/>
    </location>
</feature>
<accession>A0ABV9S1U8</accession>
<feature type="region of interest" description="Disordered" evidence="1">
    <location>
        <begin position="205"/>
        <end position="529"/>
    </location>
</feature>
<comment type="caution">
    <text evidence="3">The sequence shown here is derived from an EMBL/GenBank/DDBJ whole genome shotgun (WGS) entry which is preliminary data.</text>
</comment>
<sequence length="1115" mass="116247">MKWWPWRRRERPTAAAPGQREPARRVEEWRSLPPLPATLSESAPLTIPVSGSSVLDRLTLPAPTLSRRGDQVDQVHGLVTALSDDGRAATHHDWAPLPVRRRAPRPATPGDGADWLWDDGTGAAAPVPSEDVPAVPADLVAPVPAVDTEPRVLPARAGSVPESPLTVAAPLWVAPPVVPAEPWTPSEFMHRAYLEKDRLLAEAYRETNGESQPRPQPVAAQEEHADDGRMDASFAPPAATPSVHEPSFPAPSVPGPEPRSPAPPARRASLAQARRQGLTPRSAPATTPAPTDDPGDPRGPGEGDAPAADVPGREAGALARPDAREPQDRAMPDAPVGMTPNHAVPRLEPAARPQARPELEPRPRSVPEREPLPEPEVVPRSELGRELARVPEVDAVSEREPRPEPEAVRPPEFERVRESEAVRSAEFERVREPEAVLRPELEPEPEAVLRPELEPEPEAVRSPELERVREPEAVLRPELEPEPEAVRSPELERVWEPGAVLRPELEREPEVGAASERESRPEPVPGVVPEAALSGVVPGAGGSDGGVSGVVVPGVVVPTGEVPGLVAPVNVVPGRMASHETVRGGEAPRSAERTGAATGDVRPDGDGRDESVVAREGAPRLVVPRPQIRSTPAAGLAASRDVPHPAVSAPGVPVGAVPVPPPAGPVTVPPPSPSDATTPPPEGDVPSGASQADTEVYGGVRTRGARAVAFAPYPDARYPVTQDVVVRRLAPAGDAPRTGRRAAGGSAVLSHVPSSRAQFAMGDGPSGSSSTSDGRGTVEESPPLSVVRPVSLALGVDVSDVTVRRGPDVTAMSHRLGARGYTDDRVVYLPDDVGPLDSSSAAPLLAHELTHAAQQRDFGAALPAPGSVAGQQLEDDAVEIERWVAGGAGGSPPALVHPVGGAKQQVGDAIGTPVSGRRHSMAEALAMYKDSASNRPVLDVASLFGPVEPGGGAGTGGDGPDGGGYQPVGWTGADEEIVPATAIGGTVSGGTATGRRHSMAEALAMYKDSASNRPVLDVASLFGPDEPGDDGDGPGGDATGGGNRPGGGPADGTVAALAEGIAEIFADEPPRRWFDLDDVDDFEELAGRIYNELVSRIRFDMVVDRERSGTLLDFG</sequence>
<gene>
    <name evidence="3" type="ORF">ACFPCV_13755</name>
</gene>
<dbReference type="EMBL" id="JBHSIS010000006">
    <property type="protein sequence ID" value="MFC4854571.1"/>
    <property type="molecule type" value="Genomic_DNA"/>
</dbReference>
<feature type="domain" description="eCIS core" evidence="2">
    <location>
        <begin position="786"/>
        <end position="857"/>
    </location>
</feature>
<feature type="compositionally biased region" description="Low complexity" evidence="1">
    <location>
        <begin position="283"/>
        <end position="292"/>
    </location>
</feature>
<feature type="region of interest" description="Disordered" evidence="1">
    <location>
        <begin position="1019"/>
        <end position="1053"/>
    </location>
</feature>
<evidence type="ECO:0000256" key="1">
    <source>
        <dbReference type="SAM" id="MobiDB-lite"/>
    </source>
</evidence>
<name>A0ABV9S1U8_9PSEU</name>
<feature type="compositionally biased region" description="Basic and acidic residues" evidence="1">
    <location>
        <begin position="221"/>
        <end position="230"/>
    </location>
</feature>